<reference evidence="3" key="1">
    <citation type="submission" date="2015-12" db="EMBL/GenBank/DDBJ databases">
        <title>De novo transcriptome assembly of four potential Pierce s Disease insect vectors from Arizona vineyards.</title>
        <authorList>
            <person name="Tassone E.E."/>
        </authorList>
    </citation>
    <scope>NUCLEOTIDE SEQUENCE</scope>
</reference>
<dbReference type="EMBL" id="GEDC01017422">
    <property type="protein sequence ID" value="JAS19876.1"/>
    <property type="molecule type" value="Transcribed_RNA"/>
</dbReference>
<dbReference type="InterPro" id="IPR027417">
    <property type="entry name" value="P-loop_NTPase"/>
</dbReference>
<evidence type="ECO:0000259" key="2">
    <source>
        <dbReference type="Pfam" id="PF01926"/>
    </source>
</evidence>
<dbReference type="CDD" id="cd01855">
    <property type="entry name" value="YqeH"/>
    <property type="match status" value="1"/>
</dbReference>
<dbReference type="PANTHER" id="PTHR46406:SF1">
    <property type="entry name" value="NITRIC OXIDE-ASSOCIATED PROTEIN 1"/>
    <property type="match status" value="1"/>
</dbReference>
<dbReference type="GO" id="GO:0005525">
    <property type="term" value="F:GTP binding"/>
    <property type="evidence" value="ECO:0007669"/>
    <property type="project" value="InterPro"/>
</dbReference>
<gene>
    <name evidence="3" type="ORF">g.9239</name>
</gene>
<dbReference type="InterPro" id="IPR006073">
    <property type="entry name" value="GTP-bd"/>
</dbReference>
<feature type="domain" description="G" evidence="2">
    <location>
        <begin position="419"/>
        <end position="467"/>
    </location>
</feature>
<accession>A0A1B6D2K2</accession>
<dbReference type="AlphaFoldDB" id="A0A1B6D2K2"/>
<evidence type="ECO:0000313" key="3">
    <source>
        <dbReference type="EMBL" id="JAS19876.1"/>
    </source>
</evidence>
<protein>
    <recommendedName>
        <fullName evidence="2">G domain-containing protein</fullName>
    </recommendedName>
</protein>
<feature type="region of interest" description="Disordered" evidence="1">
    <location>
        <begin position="533"/>
        <end position="553"/>
    </location>
</feature>
<dbReference type="Gene3D" id="3.40.50.300">
    <property type="entry name" value="P-loop containing nucleotide triphosphate hydrolases"/>
    <property type="match status" value="1"/>
</dbReference>
<dbReference type="PANTHER" id="PTHR46406">
    <property type="entry name" value="NITRIC OXIDE-ASSOCIATED PROTEIN 1"/>
    <property type="match status" value="1"/>
</dbReference>
<organism evidence="3">
    <name type="scientific">Clastoptera arizonana</name>
    <name type="common">Arizona spittle bug</name>
    <dbReference type="NCBI Taxonomy" id="38151"/>
    <lineage>
        <taxon>Eukaryota</taxon>
        <taxon>Metazoa</taxon>
        <taxon>Ecdysozoa</taxon>
        <taxon>Arthropoda</taxon>
        <taxon>Hexapoda</taxon>
        <taxon>Insecta</taxon>
        <taxon>Pterygota</taxon>
        <taxon>Neoptera</taxon>
        <taxon>Paraneoptera</taxon>
        <taxon>Hemiptera</taxon>
        <taxon>Auchenorrhyncha</taxon>
        <taxon>Cercopoidea</taxon>
        <taxon>Clastopteridae</taxon>
        <taxon>Clastoptera</taxon>
    </lineage>
</organism>
<dbReference type="Pfam" id="PF01926">
    <property type="entry name" value="MMR_HSR1"/>
    <property type="match status" value="1"/>
</dbReference>
<dbReference type="InterPro" id="IPR052807">
    <property type="entry name" value="Mito_transl_resp_regulator"/>
</dbReference>
<sequence length="755" mass="85697">MNNLRLFNGFNNIKSCHILFTPNRKISVFCTRCLKFQLNKQYLNSIKAIKSTLIIETYSPVKFYSKANNLLKDQNYSYSDINFENKLVFNSIIKNRNFFDEKRNDKVKRQNLLKNPPKVNCMAIKYFPNKIIASNTNLNQQKVTECSDLVLNLPYNITKTSLIVEDNADNKKEEIITNNVDDCNYSIQNKSCAKNSVDNRYKNGTKLPLSSWMDDYEHYKGNINNDLDFEKQQKQNFNNFGSSNKRIPISKTPCGGCGAFLHCQDHGIPGFLPAEIFIGLQVNELRSIICHRCHFLKNYNTALSVNVNPNEYPKLLSKVKDKKALVILLVDITDFPCSLWPGVLDIIGFKRPLFILGNKVDLLRGDSKHWLKQAEESFKAAIPFNANVKYLSLISAKTGFGIEELINKLFKVWGSQGDVYLVGCTNVGKSTLFNVLLQSDYCKVKAVDLLQRATTSIWPGTTLNLLKFPILRPEGWRLLYRSKRLQAQQKLIHEEKKLLLQQKNNKEKSQAGLTHLIGQVGWTFKDELKQQNSKQDEFSVPNNEQLKLNKPGSGLNPNDKDFIDGRWFYDTPGTVQPDQIIDLLTIEELDKTLPKETILPRTFKIKPKQSLFIAGLGRLDYLSENSNIKLTVFASIKLPITVCYTIDADEIYNHYVGTKVLGVPLRDGNGLKSWPGLASGSEFVLRGNNQAESCADVVMSSAGWISVTLAPLEICKFLAWTPQARGIHIRIPPLLPFAVRQRGALISSTNAYKIK</sequence>
<dbReference type="SUPFAM" id="SSF52540">
    <property type="entry name" value="P-loop containing nucleoside triphosphate hydrolases"/>
    <property type="match status" value="1"/>
</dbReference>
<proteinExistence type="predicted"/>
<evidence type="ECO:0000256" key="1">
    <source>
        <dbReference type="SAM" id="MobiDB-lite"/>
    </source>
</evidence>
<name>A0A1B6D2K2_9HEMI</name>